<sequence length="301" mass="32086">MDETDERHRALSALFLVVFLWGVNTISIKYLTDFFPPLALAPVRLSLAAVFLLLIAYCRHGWHKVDRRAWRSIAGIAVLSIFLHQIALTYGIKATSATHSVIILGSSPLCTILLANVLFKEAFTLEKCMGIALGMGGLAAVICGKAQGAATLYGDLLVFVAMFTFVCGCFFVKQATVTVPPLVVTAYSHGLGAAGLMLLGLIVNPVWTYSPDSLGINTLAVLLFSSFISTAIGAVLWNMGIQKVGATTASLFQNASPIVGVFASAFFLGEQLSWLHFAALSLVLVGVVFGTGMLRLPVRSA</sequence>
<keyword evidence="5 6" id="KW-0472">Membrane</keyword>
<evidence type="ECO:0000256" key="4">
    <source>
        <dbReference type="ARBA" id="ARBA00022989"/>
    </source>
</evidence>
<name>A0A4R1PQ36_9FIRM</name>
<feature type="domain" description="EamA" evidence="7">
    <location>
        <begin position="153"/>
        <end position="289"/>
    </location>
</feature>
<dbReference type="Pfam" id="PF00892">
    <property type="entry name" value="EamA"/>
    <property type="match status" value="2"/>
</dbReference>
<feature type="transmembrane region" description="Helical" evidence="6">
    <location>
        <begin position="12"/>
        <end position="32"/>
    </location>
</feature>
<keyword evidence="4 6" id="KW-1133">Transmembrane helix</keyword>
<evidence type="ECO:0000313" key="9">
    <source>
        <dbReference type="Proteomes" id="UP000295063"/>
    </source>
</evidence>
<dbReference type="InterPro" id="IPR000620">
    <property type="entry name" value="EamA_dom"/>
</dbReference>
<feature type="transmembrane region" description="Helical" evidence="6">
    <location>
        <begin position="69"/>
        <end position="92"/>
    </location>
</feature>
<dbReference type="SUPFAM" id="SSF103481">
    <property type="entry name" value="Multidrug resistance efflux transporter EmrE"/>
    <property type="match status" value="2"/>
</dbReference>
<keyword evidence="9" id="KW-1185">Reference proteome</keyword>
<dbReference type="InterPro" id="IPR037185">
    <property type="entry name" value="EmrE-like"/>
</dbReference>
<dbReference type="RefSeq" id="WP_132083090.1">
    <property type="nucleotide sequence ID" value="NZ_SLUI01000017.1"/>
</dbReference>
<keyword evidence="3 6" id="KW-0812">Transmembrane</keyword>
<gene>
    <name evidence="8" type="ORF">EV210_11758</name>
</gene>
<comment type="subcellular location">
    <subcellularLocation>
        <location evidence="1">Membrane</location>
        <topology evidence="1">Multi-pass membrane protein</topology>
    </subcellularLocation>
</comment>
<feature type="domain" description="EamA" evidence="7">
    <location>
        <begin position="11"/>
        <end position="141"/>
    </location>
</feature>
<evidence type="ECO:0000256" key="2">
    <source>
        <dbReference type="ARBA" id="ARBA00007362"/>
    </source>
</evidence>
<dbReference type="InterPro" id="IPR050638">
    <property type="entry name" value="AA-Vitamin_Transporters"/>
</dbReference>
<dbReference type="EMBL" id="SLUI01000017">
    <property type="protein sequence ID" value="TCL33600.1"/>
    <property type="molecule type" value="Genomic_DNA"/>
</dbReference>
<feature type="transmembrane region" description="Helical" evidence="6">
    <location>
        <begin position="251"/>
        <end position="268"/>
    </location>
</feature>
<dbReference type="GO" id="GO:0016020">
    <property type="term" value="C:membrane"/>
    <property type="evidence" value="ECO:0007669"/>
    <property type="project" value="UniProtKB-SubCell"/>
</dbReference>
<reference evidence="8 9" key="1">
    <citation type="submission" date="2019-03" db="EMBL/GenBank/DDBJ databases">
        <title>Genomic Encyclopedia of Type Strains, Phase IV (KMG-IV): sequencing the most valuable type-strain genomes for metagenomic binning, comparative biology and taxonomic classification.</title>
        <authorList>
            <person name="Goeker M."/>
        </authorList>
    </citation>
    <scope>NUCLEOTIDE SEQUENCE [LARGE SCALE GENOMIC DNA]</scope>
    <source>
        <strain evidence="8 9">DSM 15969</strain>
    </source>
</reference>
<feature type="transmembrane region" description="Helical" evidence="6">
    <location>
        <begin position="131"/>
        <end position="150"/>
    </location>
</feature>
<comment type="similarity">
    <text evidence="2">Belongs to the EamA transporter family.</text>
</comment>
<protein>
    <submittedName>
        <fullName evidence="8">Drug/metabolite transporter (DMT)-like permease</fullName>
    </submittedName>
</protein>
<feature type="transmembrane region" description="Helical" evidence="6">
    <location>
        <begin position="274"/>
        <end position="296"/>
    </location>
</feature>
<dbReference type="AlphaFoldDB" id="A0A4R1PQ36"/>
<evidence type="ECO:0000259" key="7">
    <source>
        <dbReference type="Pfam" id="PF00892"/>
    </source>
</evidence>
<organism evidence="8 9">
    <name type="scientific">Anaerospora hongkongensis</name>
    <dbReference type="NCBI Taxonomy" id="244830"/>
    <lineage>
        <taxon>Bacteria</taxon>
        <taxon>Bacillati</taxon>
        <taxon>Bacillota</taxon>
        <taxon>Negativicutes</taxon>
        <taxon>Selenomonadales</taxon>
        <taxon>Sporomusaceae</taxon>
        <taxon>Anaerospora</taxon>
    </lineage>
</organism>
<evidence type="ECO:0000256" key="6">
    <source>
        <dbReference type="SAM" id="Phobius"/>
    </source>
</evidence>
<feature type="transmembrane region" description="Helical" evidence="6">
    <location>
        <begin position="38"/>
        <end position="57"/>
    </location>
</feature>
<proteinExistence type="inferred from homology"/>
<comment type="caution">
    <text evidence="8">The sequence shown here is derived from an EMBL/GenBank/DDBJ whole genome shotgun (WGS) entry which is preliminary data.</text>
</comment>
<evidence type="ECO:0000313" key="8">
    <source>
        <dbReference type="EMBL" id="TCL33600.1"/>
    </source>
</evidence>
<dbReference type="OrthoDB" id="4529062at2"/>
<feature type="transmembrane region" description="Helical" evidence="6">
    <location>
        <begin position="219"/>
        <end position="239"/>
    </location>
</feature>
<dbReference type="Proteomes" id="UP000295063">
    <property type="component" value="Unassembled WGS sequence"/>
</dbReference>
<feature type="transmembrane region" description="Helical" evidence="6">
    <location>
        <begin position="156"/>
        <end position="172"/>
    </location>
</feature>
<feature type="transmembrane region" description="Helical" evidence="6">
    <location>
        <begin position="98"/>
        <end position="119"/>
    </location>
</feature>
<evidence type="ECO:0000256" key="3">
    <source>
        <dbReference type="ARBA" id="ARBA00022692"/>
    </source>
</evidence>
<dbReference type="PANTHER" id="PTHR32322:SF2">
    <property type="entry name" value="EAMA DOMAIN-CONTAINING PROTEIN"/>
    <property type="match status" value="1"/>
</dbReference>
<evidence type="ECO:0000256" key="5">
    <source>
        <dbReference type="ARBA" id="ARBA00023136"/>
    </source>
</evidence>
<evidence type="ECO:0000256" key="1">
    <source>
        <dbReference type="ARBA" id="ARBA00004141"/>
    </source>
</evidence>
<feature type="transmembrane region" description="Helical" evidence="6">
    <location>
        <begin position="184"/>
        <end position="207"/>
    </location>
</feature>
<dbReference type="PANTHER" id="PTHR32322">
    <property type="entry name" value="INNER MEMBRANE TRANSPORTER"/>
    <property type="match status" value="1"/>
</dbReference>
<accession>A0A4R1PQ36</accession>